<name>D3Q1B0_STANL</name>
<accession>D3Q1B0</accession>
<dbReference type="EMBL" id="CP001778">
    <property type="protein sequence ID" value="ADD45690.1"/>
    <property type="molecule type" value="Genomic_DNA"/>
</dbReference>
<evidence type="ECO:0000313" key="1">
    <source>
        <dbReference type="EMBL" id="ADD45690.1"/>
    </source>
</evidence>
<dbReference type="eggNOG" id="ENOG503401X">
    <property type="taxonomic scope" value="Bacteria"/>
</dbReference>
<keyword evidence="2" id="KW-1185">Reference proteome</keyword>
<organism evidence="1 2">
    <name type="scientific">Stackebrandtia nassauensis (strain DSM 44728 / CIP 108903 / NRRL B-16338 / NBRC 102104 / LLR-40K-21)</name>
    <dbReference type="NCBI Taxonomy" id="446470"/>
    <lineage>
        <taxon>Bacteria</taxon>
        <taxon>Bacillati</taxon>
        <taxon>Actinomycetota</taxon>
        <taxon>Actinomycetes</taxon>
        <taxon>Glycomycetales</taxon>
        <taxon>Glycomycetaceae</taxon>
        <taxon>Stackebrandtia</taxon>
    </lineage>
</organism>
<sequence length="154" mass="17374">MDRFSRTLLAAAAEAGLATITLSRHVPSLRRSIRSDDEVVLLAHCLRPDGQLSGDHLMLLTRRRLVVTKQSRVLGRVRLDMDTAVGELDDVRWSADPALPGVEFAFTAEDTRHRFWMDARHGKQVWRLDAMLAKLFRRPTLPVATLASFARGFI</sequence>
<dbReference type="KEGG" id="sna:Snas_6066"/>
<dbReference type="HOGENOM" id="CLU_1577835_0_0_11"/>
<protein>
    <recommendedName>
        <fullName evidence="3">YokE-like PH domain-containing protein</fullName>
    </recommendedName>
</protein>
<proteinExistence type="predicted"/>
<dbReference type="Proteomes" id="UP000000844">
    <property type="component" value="Chromosome"/>
</dbReference>
<dbReference type="RefSeq" id="WP_013021261.1">
    <property type="nucleotide sequence ID" value="NC_013947.1"/>
</dbReference>
<evidence type="ECO:0000313" key="2">
    <source>
        <dbReference type="Proteomes" id="UP000000844"/>
    </source>
</evidence>
<evidence type="ECO:0008006" key="3">
    <source>
        <dbReference type="Google" id="ProtNLM"/>
    </source>
</evidence>
<dbReference type="AlphaFoldDB" id="D3Q1B0"/>
<dbReference type="OrthoDB" id="3399371at2"/>
<reference evidence="1 2" key="1">
    <citation type="journal article" date="2009" name="Stand. Genomic Sci.">
        <title>Complete genome sequence of Stackebrandtia nassauensis type strain (LLR-40K-21).</title>
        <authorList>
            <person name="Munk C."/>
            <person name="Lapidus A."/>
            <person name="Copeland A."/>
            <person name="Jando M."/>
            <person name="Mayilraj S."/>
            <person name="Glavina Del Rio T."/>
            <person name="Nolan M."/>
            <person name="Chen F."/>
            <person name="Lucas S."/>
            <person name="Tice H."/>
            <person name="Cheng J.F."/>
            <person name="Han C."/>
            <person name="Detter J.C."/>
            <person name="Bruce D."/>
            <person name="Goodwin L."/>
            <person name="Chain P."/>
            <person name="Pitluck S."/>
            <person name="Goker M."/>
            <person name="Ovchinikova G."/>
            <person name="Pati A."/>
            <person name="Ivanova N."/>
            <person name="Mavromatis K."/>
            <person name="Chen A."/>
            <person name="Palaniappan K."/>
            <person name="Land M."/>
            <person name="Hauser L."/>
            <person name="Chang Y.J."/>
            <person name="Jeffries C.D."/>
            <person name="Bristow J."/>
            <person name="Eisen J.A."/>
            <person name="Markowitz V."/>
            <person name="Hugenholtz P."/>
            <person name="Kyrpides N.C."/>
            <person name="Klenk H.P."/>
        </authorList>
    </citation>
    <scope>NUCLEOTIDE SEQUENCE [LARGE SCALE GENOMIC DNA]</scope>
    <source>
        <strain evidence="2">DSM 44728 / CIP 108903 / NRRL B-16338 / NBRC 102104 / LLR-40K-21</strain>
    </source>
</reference>
<gene>
    <name evidence="1" type="ordered locus">Snas_6066</name>
</gene>